<dbReference type="EnsemblBacteria" id="BAD84266">
    <property type="protein sequence ID" value="BAD84266"/>
    <property type="gene ID" value="TK0077"/>
</dbReference>
<dbReference type="GeneID" id="78446582"/>
<proteinExistence type="predicted"/>
<dbReference type="HOGENOM" id="CLU_3163309_0_0_2"/>
<organism evidence="1 2">
    <name type="scientific">Thermococcus kodakarensis (strain ATCC BAA-918 / JCM 12380 / KOD1)</name>
    <name type="common">Pyrococcus kodakaraensis (strain KOD1)</name>
    <dbReference type="NCBI Taxonomy" id="69014"/>
    <lineage>
        <taxon>Archaea</taxon>
        <taxon>Methanobacteriati</taxon>
        <taxon>Methanobacteriota</taxon>
        <taxon>Thermococci</taxon>
        <taxon>Thermococcales</taxon>
        <taxon>Thermococcaceae</taxon>
        <taxon>Thermococcus</taxon>
    </lineage>
</organism>
<gene>
    <name evidence="1" type="ordered locus">TK0077</name>
</gene>
<dbReference type="KEGG" id="tko:TK0077"/>
<name>Q5JEH8_THEKO</name>
<evidence type="ECO:0000313" key="2">
    <source>
        <dbReference type="Proteomes" id="UP000000536"/>
    </source>
</evidence>
<evidence type="ECO:0000313" key="1">
    <source>
        <dbReference type="EMBL" id="BAD84266.1"/>
    </source>
</evidence>
<dbReference type="EMBL" id="AP006878">
    <property type="protein sequence ID" value="BAD84266.1"/>
    <property type="molecule type" value="Genomic_DNA"/>
</dbReference>
<keyword evidence="2" id="KW-1185">Reference proteome</keyword>
<dbReference type="PATRIC" id="fig|69014.16.peg.80"/>
<dbReference type="InParanoid" id="Q5JEH8"/>
<accession>Q5JEH8</accession>
<dbReference type="AlphaFoldDB" id="Q5JEH8"/>
<protein>
    <submittedName>
        <fullName evidence="1">Hypothetical membrane protein</fullName>
    </submittedName>
</protein>
<dbReference type="STRING" id="69014.TK0077"/>
<sequence length="47" mass="5340">MKKFIIFLLVILLFTAFLVGFNEFIKNVSLAIAIALVLRIVDEVVED</sequence>
<dbReference type="RefSeq" id="WP_011249032.1">
    <property type="nucleotide sequence ID" value="NC_006624.1"/>
</dbReference>
<reference evidence="1 2" key="1">
    <citation type="journal article" date="2005" name="Genome Res.">
        <title>Complete genome sequence of the hyperthermophilic archaeon Thermococcus kodakaraensis KOD1 and comparison with Pyrococcus genomes.</title>
        <authorList>
            <person name="Fukui T."/>
            <person name="Atomi H."/>
            <person name="Kanai T."/>
            <person name="Matsumi R."/>
            <person name="Fujiwara S."/>
            <person name="Imanaka T."/>
        </authorList>
    </citation>
    <scope>NUCLEOTIDE SEQUENCE [LARGE SCALE GENOMIC DNA]</scope>
    <source>
        <strain evidence="2">ATCC BAA-918 / JCM 12380 / KOD1</strain>
    </source>
</reference>
<dbReference type="Proteomes" id="UP000000536">
    <property type="component" value="Chromosome"/>
</dbReference>